<name>X0UK45_9ZZZZ</name>
<organism evidence="1">
    <name type="scientific">marine sediment metagenome</name>
    <dbReference type="NCBI Taxonomy" id="412755"/>
    <lineage>
        <taxon>unclassified sequences</taxon>
        <taxon>metagenomes</taxon>
        <taxon>ecological metagenomes</taxon>
    </lineage>
</organism>
<sequence>PGASFTIQIDESRLQVIAKIMDQTYCVLRAGYEEPSATGKRTFHIFKPTTDGPVYDYEYTLDEGDHGFWAKTKIKSLVVPNYITVTTPINALVSYEGYAKDVSSYNKYPKKRLVRIAGVDSDAAAFNIAQAILSKIQAGRETGAGRLPLNFGSEVYDYTKITDPRDGATMVGNLGRIQRIWNAQERNPNVWTMNFTFGGWLDVEKIINLPNFSDIDMLRAEHHTPMWYFDGAIDTGTKLSATFSFPYDVTWTGVWAHIDSDVTAD</sequence>
<dbReference type="EMBL" id="BARS01027740">
    <property type="protein sequence ID" value="GAG00733.1"/>
    <property type="molecule type" value="Genomic_DNA"/>
</dbReference>
<dbReference type="AlphaFoldDB" id="X0UK45"/>
<feature type="non-terminal residue" evidence="1">
    <location>
        <position position="265"/>
    </location>
</feature>
<gene>
    <name evidence="1" type="ORF">S01H1_43537</name>
</gene>
<protein>
    <submittedName>
        <fullName evidence="1">Uncharacterized protein</fullName>
    </submittedName>
</protein>
<comment type="caution">
    <text evidence="1">The sequence shown here is derived from an EMBL/GenBank/DDBJ whole genome shotgun (WGS) entry which is preliminary data.</text>
</comment>
<accession>X0UK45</accession>
<reference evidence="1" key="1">
    <citation type="journal article" date="2014" name="Front. Microbiol.">
        <title>High frequency of phylogenetically diverse reductive dehalogenase-homologous genes in deep subseafloor sedimentary metagenomes.</title>
        <authorList>
            <person name="Kawai M."/>
            <person name="Futagami T."/>
            <person name="Toyoda A."/>
            <person name="Takaki Y."/>
            <person name="Nishi S."/>
            <person name="Hori S."/>
            <person name="Arai W."/>
            <person name="Tsubouchi T."/>
            <person name="Morono Y."/>
            <person name="Uchiyama I."/>
            <person name="Ito T."/>
            <person name="Fujiyama A."/>
            <person name="Inagaki F."/>
            <person name="Takami H."/>
        </authorList>
    </citation>
    <scope>NUCLEOTIDE SEQUENCE</scope>
    <source>
        <strain evidence="1">Expedition CK06-06</strain>
    </source>
</reference>
<proteinExistence type="predicted"/>
<feature type="non-terminal residue" evidence="1">
    <location>
        <position position="1"/>
    </location>
</feature>
<evidence type="ECO:0000313" key="1">
    <source>
        <dbReference type="EMBL" id="GAG00733.1"/>
    </source>
</evidence>